<keyword evidence="3" id="KW-1185">Reference proteome</keyword>
<proteinExistence type="predicted"/>
<gene>
    <name evidence="2" type="ORF">BCR43DRAFT_507115</name>
</gene>
<dbReference type="AlphaFoldDB" id="A0A1X2H5W5"/>
<reference evidence="2 3" key="1">
    <citation type="submission" date="2016-07" db="EMBL/GenBank/DDBJ databases">
        <title>Pervasive Adenine N6-methylation of Active Genes in Fungi.</title>
        <authorList>
            <consortium name="DOE Joint Genome Institute"/>
            <person name="Mondo S.J."/>
            <person name="Dannebaum R.O."/>
            <person name="Kuo R.C."/>
            <person name="Labutti K."/>
            <person name="Haridas S."/>
            <person name="Kuo A."/>
            <person name="Salamov A."/>
            <person name="Ahrendt S.R."/>
            <person name="Lipzen A."/>
            <person name="Sullivan W."/>
            <person name="Andreopoulos W.B."/>
            <person name="Clum A."/>
            <person name="Lindquist E."/>
            <person name="Daum C."/>
            <person name="Ramamoorthy G.K."/>
            <person name="Gryganskyi A."/>
            <person name="Culley D."/>
            <person name="Magnuson J.K."/>
            <person name="James T.Y."/>
            <person name="O'Malley M.A."/>
            <person name="Stajich J.E."/>
            <person name="Spatafora J.W."/>
            <person name="Visel A."/>
            <person name="Grigoriev I.V."/>
        </authorList>
    </citation>
    <scope>NUCLEOTIDE SEQUENCE [LARGE SCALE GENOMIC DNA]</scope>
    <source>
        <strain evidence="2 3">NRRL 2496</strain>
    </source>
</reference>
<dbReference type="OrthoDB" id="2281294at2759"/>
<feature type="compositionally biased region" description="Basic and acidic residues" evidence="1">
    <location>
        <begin position="160"/>
        <end position="170"/>
    </location>
</feature>
<accession>A0A1X2H5W5</accession>
<sequence>MYSKSQQILLGLPQPQPVVFLSGDDMMYTPPLVQPQQHYPPNDVDDYEHENHPDYYYDDDDHWHDEYKADQLLTEDEGVLVMTAPSPEEPRRVLDETMWMSRKDEFKEDEMEEEERNEEAMAPVGIPPDLVDWYRAGNNQRRPPTIMDSSEPAVHGETTQAEKQDEKQDDGMADASATSYQSLADIMPTTKTTRSAPGVTQALSYGSTTMQAKTKILTWPDMITTTLLRLADWADDMPLENAWDAIVCVVRIWYMLFVCAELMLHHAYSGRRLEQPAEEDRRWLDHMV</sequence>
<comment type="caution">
    <text evidence="2">The sequence shown here is derived from an EMBL/GenBank/DDBJ whole genome shotgun (WGS) entry which is preliminary data.</text>
</comment>
<evidence type="ECO:0000313" key="2">
    <source>
        <dbReference type="EMBL" id="ORY93862.1"/>
    </source>
</evidence>
<evidence type="ECO:0000256" key="1">
    <source>
        <dbReference type="SAM" id="MobiDB-lite"/>
    </source>
</evidence>
<name>A0A1X2H5W5_SYNRA</name>
<dbReference type="STRING" id="13706.A0A1X2H5W5"/>
<evidence type="ECO:0000313" key="3">
    <source>
        <dbReference type="Proteomes" id="UP000242180"/>
    </source>
</evidence>
<organism evidence="2 3">
    <name type="scientific">Syncephalastrum racemosum</name>
    <name type="common">Filamentous fungus</name>
    <dbReference type="NCBI Taxonomy" id="13706"/>
    <lineage>
        <taxon>Eukaryota</taxon>
        <taxon>Fungi</taxon>
        <taxon>Fungi incertae sedis</taxon>
        <taxon>Mucoromycota</taxon>
        <taxon>Mucoromycotina</taxon>
        <taxon>Mucoromycetes</taxon>
        <taxon>Mucorales</taxon>
        <taxon>Syncephalastraceae</taxon>
        <taxon>Syncephalastrum</taxon>
    </lineage>
</organism>
<dbReference type="InParanoid" id="A0A1X2H5W5"/>
<feature type="region of interest" description="Disordered" evidence="1">
    <location>
        <begin position="138"/>
        <end position="174"/>
    </location>
</feature>
<dbReference type="Proteomes" id="UP000242180">
    <property type="component" value="Unassembled WGS sequence"/>
</dbReference>
<dbReference type="EMBL" id="MCGN01000008">
    <property type="protein sequence ID" value="ORY93862.1"/>
    <property type="molecule type" value="Genomic_DNA"/>
</dbReference>
<protein>
    <submittedName>
        <fullName evidence="2">Uncharacterized protein</fullName>
    </submittedName>
</protein>